<dbReference type="OrthoDB" id="428260at2759"/>
<keyword evidence="4" id="KW-1185">Reference proteome</keyword>
<proteinExistence type="predicted"/>
<gene>
    <name evidence="3" type="ORF">B0T10DRAFT_409470</name>
</gene>
<evidence type="ECO:0000259" key="2">
    <source>
        <dbReference type="Pfam" id="PF17111"/>
    </source>
</evidence>
<name>A0A9P8W223_9HYPO</name>
<dbReference type="AlphaFoldDB" id="A0A9P8W223"/>
<dbReference type="InterPro" id="IPR031348">
    <property type="entry name" value="PigL_N"/>
</dbReference>
<sequence>MDPLSITASGVAIITAAIQSTRSLKDTITRFKDRDKTLARLQDELEDLGNILDALEGAGDSGMSMAALLKGPVSRCTQVCREFEAAMQAFSGKSKIGIRDWAKMEFMRGNINDFMDTLAGYKATISVGLGIITMQTSKLSYQVLEEYSEMIQDTAYNLNIHLQRIDEKIALFTTTSRESVGASDTSINLKDEREVTEQCLRICEDARSYIESLTELPRSKERQPLPIFANDSTDQFEAQVLARETLDQNRDSFSQTIGRLRERLESLTSGETPVNDREILRLQEHLETSKQCLEVCKMASDQVAHRKVYTIGEATVDGDSDQVLITSLSDLFNVRKASSTNRSAQWLGFVTDETAQRVSADRYSSRFGALATSESRNSSTMASISDAHGVNVSLPHRAGKAEQSRPLDAARRPYPNEIRKRAAEGDSTKEDRR</sequence>
<organism evidence="3 4">
    <name type="scientific">Thelonectria olida</name>
    <dbReference type="NCBI Taxonomy" id="1576542"/>
    <lineage>
        <taxon>Eukaryota</taxon>
        <taxon>Fungi</taxon>
        <taxon>Dikarya</taxon>
        <taxon>Ascomycota</taxon>
        <taxon>Pezizomycotina</taxon>
        <taxon>Sordariomycetes</taxon>
        <taxon>Hypocreomycetidae</taxon>
        <taxon>Hypocreales</taxon>
        <taxon>Nectriaceae</taxon>
        <taxon>Thelonectria</taxon>
    </lineage>
</organism>
<evidence type="ECO:0000313" key="3">
    <source>
        <dbReference type="EMBL" id="KAH6885016.1"/>
    </source>
</evidence>
<evidence type="ECO:0000256" key="1">
    <source>
        <dbReference type="SAM" id="MobiDB-lite"/>
    </source>
</evidence>
<reference evidence="3 4" key="1">
    <citation type="journal article" date="2021" name="Nat. Commun.">
        <title>Genetic determinants of endophytism in the Arabidopsis root mycobiome.</title>
        <authorList>
            <person name="Mesny F."/>
            <person name="Miyauchi S."/>
            <person name="Thiergart T."/>
            <person name="Pickel B."/>
            <person name="Atanasova L."/>
            <person name="Karlsson M."/>
            <person name="Huettel B."/>
            <person name="Barry K.W."/>
            <person name="Haridas S."/>
            <person name="Chen C."/>
            <person name="Bauer D."/>
            <person name="Andreopoulos W."/>
            <person name="Pangilinan J."/>
            <person name="LaButti K."/>
            <person name="Riley R."/>
            <person name="Lipzen A."/>
            <person name="Clum A."/>
            <person name="Drula E."/>
            <person name="Henrissat B."/>
            <person name="Kohler A."/>
            <person name="Grigoriev I.V."/>
            <person name="Martin F.M."/>
            <person name="Hacquard S."/>
        </authorList>
    </citation>
    <scope>NUCLEOTIDE SEQUENCE [LARGE SCALE GENOMIC DNA]</scope>
    <source>
        <strain evidence="3 4">MPI-CAGE-CH-0241</strain>
    </source>
</reference>
<feature type="compositionally biased region" description="Basic and acidic residues" evidence="1">
    <location>
        <begin position="417"/>
        <end position="433"/>
    </location>
</feature>
<protein>
    <recommendedName>
        <fullName evidence="2">Azaphilone pigments biosynthesis cluster protein L N-terminal domain-containing protein</fullName>
    </recommendedName>
</protein>
<accession>A0A9P8W223</accession>
<feature type="region of interest" description="Disordered" evidence="1">
    <location>
        <begin position="395"/>
        <end position="433"/>
    </location>
</feature>
<comment type="caution">
    <text evidence="3">The sequence shown here is derived from an EMBL/GenBank/DDBJ whole genome shotgun (WGS) entry which is preliminary data.</text>
</comment>
<dbReference type="EMBL" id="JAGPYM010000019">
    <property type="protein sequence ID" value="KAH6885016.1"/>
    <property type="molecule type" value="Genomic_DNA"/>
</dbReference>
<feature type="compositionally biased region" description="Basic and acidic residues" evidence="1">
    <location>
        <begin position="399"/>
        <end position="411"/>
    </location>
</feature>
<evidence type="ECO:0000313" key="4">
    <source>
        <dbReference type="Proteomes" id="UP000777438"/>
    </source>
</evidence>
<dbReference type="Proteomes" id="UP000777438">
    <property type="component" value="Unassembled WGS sequence"/>
</dbReference>
<feature type="domain" description="Azaphilone pigments biosynthesis cluster protein L N-terminal" evidence="2">
    <location>
        <begin position="1"/>
        <end position="204"/>
    </location>
</feature>
<dbReference type="Pfam" id="PF17111">
    <property type="entry name" value="PigL_N"/>
    <property type="match status" value="1"/>
</dbReference>